<keyword evidence="2 10" id="KW-1003">Cell membrane</keyword>
<dbReference type="GO" id="GO:0062054">
    <property type="term" value="F:fluoride channel activity"/>
    <property type="evidence" value="ECO:0007669"/>
    <property type="project" value="UniProtKB-UniRule"/>
</dbReference>
<organism evidence="11 12">
    <name type="scientific">Desulforamulus profundi</name>
    <dbReference type="NCBI Taxonomy" id="1383067"/>
    <lineage>
        <taxon>Bacteria</taxon>
        <taxon>Bacillati</taxon>
        <taxon>Bacillota</taxon>
        <taxon>Clostridia</taxon>
        <taxon>Eubacteriales</taxon>
        <taxon>Peptococcaceae</taxon>
        <taxon>Desulforamulus</taxon>
    </lineage>
</organism>
<evidence type="ECO:0000256" key="2">
    <source>
        <dbReference type="ARBA" id="ARBA00022475"/>
    </source>
</evidence>
<dbReference type="RefSeq" id="WP_099082472.1">
    <property type="nucleotide sequence ID" value="NZ_AWQQ01000037.1"/>
</dbReference>
<comment type="function">
    <text evidence="9 10">Fluoride-specific ion channel. Important for reducing fluoride concentration in the cell, thus reducing its toxicity.</text>
</comment>
<feature type="binding site" evidence="10">
    <location>
        <position position="74"/>
    </location>
    <ligand>
        <name>Na(+)</name>
        <dbReference type="ChEBI" id="CHEBI:29101"/>
        <note>structural</note>
    </ligand>
</feature>
<comment type="similarity">
    <text evidence="7 10">Belongs to the fluoride channel Fluc/FEX (TC 1.A.43) family.</text>
</comment>
<dbReference type="Pfam" id="PF02537">
    <property type="entry name" value="CRCB"/>
    <property type="match status" value="1"/>
</dbReference>
<keyword evidence="10" id="KW-0915">Sodium</keyword>
<keyword evidence="3 10" id="KW-0812">Transmembrane</keyword>
<gene>
    <name evidence="10" type="primary">fluC</name>
    <name evidence="10" type="synonym">crcB</name>
    <name evidence="11" type="ORF">P378_05615</name>
</gene>
<dbReference type="GO" id="GO:0046872">
    <property type="term" value="F:metal ion binding"/>
    <property type="evidence" value="ECO:0007669"/>
    <property type="project" value="UniProtKB-KW"/>
</dbReference>
<feature type="transmembrane region" description="Helical" evidence="10">
    <location>
        <begin position="31"/>
        <end position="52"/>
    </location>
</feature>
<dbReference type="InterPro" id="IPR003691">
    <property type="entry name" value="FluC"/>
</dbReference>
<evidence type="ECO:0000256" key="9">
    <source>
        <dbReference type="ARBA" id="ARBA00049940"/>
    </source>
</evidence>
<sequence length="132" mass="14438">MDILAVGIGGIFGALCRYGIGTLAHKLSVSIFPYGTLTVNLLGSFLLSFVAYGSLLRWNLPRHYLLAVNTGFVGSFTTFSTFSVETMNLILQEQYITALFYQIISLVAGFFLSWAGIRLAIGLFEKPEPAES</sequence>
<dbReference type="PANTHER" id="PTHR28259">
    <property type="entry name" value="FLUORIDE EXPORT PROTEIN 1-RELATED"/>
    <property type="match status" value="1"/>
</dbReference>
<dbReference type="Proteomes" id="UP000222564">
    <property type="component" value="Unassembled WGS sequence"/>
</dbReference>
<keyword evidence="5 10" id="KW-0472">Membrane</keyword>
<comment type="subcellular location">
    <subcellularLocation>
        <location evidence="1 10">Cell membrane</location>
        <topology evidence="1 10">Multi-pass membrane protein</topology>
    </subcellularLocation>
</comment>
<evidence type="ECO:0000256" key="10">
    <source>
        <dbReference type="HAMAP-Rule" id="MF_00454"/>
    </source>
</evidence>
<dbReference type="GO" id="GO:0140114">
    <property type="term" value="P:cellular detoxification of fluoride"/>
    <property type="evidence" value="ECO:0007669"/>
    <property type="project" value="UniProtKB-UniRule"/>
</dbReference>
<evidence type="ECO:0000256" key="6">
    <source>
        <dbReference type="ARBA" id="ARBA00023303"/>
    </source>
</evidence>
<feature type="transmembrane region" description="Helical" evidence="10">
    <location>
        <begin position="95"/>
        <end position="117"/>
    </location>
</feature>
<dbReference type="GO" id="GO:0005886">
    <property type="term" value="C:plasma membrane"/>
    <property type="evidence" value="ECO:0007669"/>
    <property type="project" value="UniProtKB-SubCell"/>
</dbReference>
<dbReference type="NCBIfam" id="TIGR00494">
    <property type="entry name" value="crcB"/>
    <property type="match status" value="1"/>
</dbReference>
<name>A0A2C6MHU3_9FIRM</name>
<accession>A0A2C6MHU3</accession>
<evidence type="ECO:0000256" key="5">
    <source>
        <dbReference type="ARBA" id="ARBA00023136"/>
    </source>
</evidence>
<keyword evidence="10" id="KW-0479">Metal-binding</keyword>
<evidence type="ECO:0000256" key="1">
    <source>
        <dbReference type="ARBA" id="ARBA00004651"/>
    </source>
</evidence>
<reference evidence="11 12" key="1">
    <citation type="submission" date="2013-09" db="EMBL/GenBank/DDBJ databases">
        <title>Biodegradation of hydrocarbons in the deep terrestrial subsurface : characterization of a microbial consortium composed of two Desulfotomaculum species originating from a deep geological formation.</title>
        <authorList>
            <person name="Aullo T."/>
            <person name="Berlendis S."/>
            <person name="Lascourreges J.-F."/>
            <person name="Dessort D."/>
            <person name="Saint-Laurent S."/>
            <person name="Schraauwers B."/>
            <person name="Mas J."/>
            <person name="Magot M."/>
            <person name="Ranchou-Peyruse A."/>
        </authorList>
    </citation>
    <scope>NUCLEOTIDE SEQUENCE [LARGE SCALE GENOMIC DNA]</scope>
    <source>
        <strain evidence="11 12">Bs107</strain>
    </source>
</reference>
<evidence type="ECO:0000256" key="3">
    <source>
        <dbReference type="ARBA" id="ARBA00022692"/>
    </source>
</evidence>
<keyword evidence="10" id="KW-0813">Transport</keyword>
<dbReference type="OrthoDB" id="9815830at2"/>
<feature type="transmembrane region" description="Helical" evidence="10">
    <location>
        <begin position="64"/>
        <end position="83"/>
    </location>
</feature>
<dbReference type="EMBL" id="AWQQ01000037">
    <property type="protein sequence ID" value="PHJ38996.1"/>
    <property type="molecule type" value="Genomic_DNA"/>
</dbReference>
<comment type="caution">
    <text evidence="11">The sequence shown here is derived from an EMBL/GenBank/DDBJ whole genome shotgun (WGS) entry which is preliminary data.</text>
</comment>
<dbReference type="HAMAP" id="MF_00454">
    <property type="entry name" value="FluC"/>
    <property type="match status" value="1"/>
</dbReference>
<evidence type="ECO:0000313" key="12">
    <source>
        <dbReference type="Proteomes" id="UP000222564"/>
    </source>
</evidence>
<protein>
    <recommendedName>
        <fullName evidence="10">Fluoride-specific ion channel FluC</fullName>
    </recommendedName>
</protein>
<dbReference type="PANTHER" id="PTHR28259:SF1">
    <property type="entry name" value="FLUORIDE EXPORT PROTEIN 1-RELATED"/>
    <property type="match status" value="1"/>
</dbReference>
<keyword evidence="4 10" id="KW-1133">Transmembrane helix</keyword>
<evidence type="ECO:0000256" key="4">
    <source>
        <dbReference type="ARBA" id="ARBA00022989"/>
    </source>
</evidence>
<proteinExistence type="inferred from homology"/>
<evidence type="ECO:0000256" key="8">
    <source>
        <dbReference type="ARBA" id="ARBA00035585"/>
    </source>
</evidence>
<comment type="activity regulation">
    <text evidence="10">Na(+) is not transported, but it plays an essential structural role and its presence is essential for fluoride channel function.</text>
</comment>
<evidence type="ECO:0000256" key="7">
    <source>
        <dbReference type="ARBA" id="ARBA00035120"/>
    </source>
</evidence>
<dbReference type="AlphaFoldDB" id="A0A2C6MHU3"/>
<feature type="binding site" evidence="10">
    <location>
        <position position="77"/>
    </location>
    <ligand>
        <name>Na(+)</name>
        <dbReference type="ChEBI" id="CHEBI:29101"/>
        <note>structural</note>
    </ligand>
</feature>
<keyword evidence="10" id="KW-0406">Ion transport</keyword>
<evidence type="ECO:0000313" key="11">
    <source>
        <dbReference type="EMBL" id="PHJ38996.1"/>
    </source>
</evidence>
<keyword evidence="6 10" id="KW-0407">Ion channel</keyword>
<comment type="catalytic activity">
    <reaction evidence="8">
        <text>fluoride(in) = fluoride(out)</text>
        <dbReference type="Rhea" id="RHEA:76159"/>
        <dbReference type="ChEBI" id="CHEBI:17051"/>
    </reaction>
    <physiologicalReaction direction="left-to-right" evidence="8">
        <dbReference type="Rhea" id="RHEA:76160"/>
    </physiologicalReaction>
</comment>
<keyword evidence="12" id="KW-1185">Reference proteome</keyword>